<dbReference type="AlphaFoldDB" id="E6YGK4"/>
<keyword evidence="1" id="KW-0560">Oxidoreductase</keyword>
<proteinExistence type="predicted"/>
<name>E6YGK4_BARC7</name>
<dbReference type="STRING" id="696125.BARCL_0311"/>
<accession>E6YGK4</accession>
<dbReference type="KEGG" id="bcd:BARCL_0311"/>
<organism evidence="1 2">
    <name type="scientific">Bartonella clarridgeiae (strain CCUG 45776 / CIP 104772 / 73)</name>
    <dbReference type="NCBI Taxonomy" id="696125"/>
    <lineage>
        <taxon>Bacteria</taxon>
        <taxon>Pseudomonadati</taxon>
        <taxon>Pseudomonadota</taxon>
        <taxon>Alphaproteobacteria</taxon>
        <taxon>Hyphomicrobiales</taxon>
        <taxon>Bartonellaceae</taxon>
        <taxon>Bartonella</taxon>
    </lineage>
</organism>
<gene>
    <name evidence="1" type="ordered locus">BARCL_0311</name>
</gene>
<protein>
    <submittedName>
        <fullName evidence="1">Ubiquinol-cytochrome c reductase cytochrome c1 subunit</fullName>
        <ecNumber evidence="1">1.10.2.2</ecNumber>
    </submittedName>
</protein>
<dbReference type="HOGENOM" id="CLU_3004843_0_0_5"/>
<reference evidence="1 2" key="2">
    <citation type="journal article" date="2011" name="PLoS Genet.">
        <title>Parallel evolution of a type IV secretion system in radiating lineages of the host-restricted bacterial pathogen Bartonella.</title>
        <authorList>
            <person name="Engel P."/>
            <person name="Salzburger W."/>
            <person name="Liesch M."/>
            <person name="Chang C.C."/>
            <person name="Maruyama S."/>
            <person name="Lanz C."/>
            <person name="Calteau A."/>
            <person name="Lajus A."/>
            <person name="Medigue C."/>
            <person name="Schuster S.C."/>
            <person name="Dehio C."/>
        </authorList>
    </citation>
    <scope>NUCLEOTIDE SEQUENCE [LARGE SCALE GENOMIC DNA]</scope>
    <source>
        <strain evidence="2">CIP 104772 / 73</strain>
    </source>
</reference>
<dbReference type="GO" id="GO:0016491">
    <property type="term" value="F:oxidoreductase activity"/>
    <property type="evidence" value="ECO:0007669"/>
    <property type="project" value="UniProtKB-KW"/>
</dbReference>
<dbReference type="EC" id="1.10.2.2" evidence="1"/>
<reference evidence="2" key="1">
    <citation type="submission" date="2009-11" db="EMBL/GenBank/DDBJ databases">
        <title>Genome sequencing of Bartonella species and comparative genomics.</title>
        <authorList>
            <person name="Engel P."/>
            <person name="Salzburger W."/>
            <person name="Marius L."/>
            <person name="Chao-Chin C."/>
            <person name="Soichi M."/>
            <person name="Christa L."/>
            <person name="Alexandra C."/>
            <person name="Aurelie L."/>
            <person name="Claudine M."/>
            <person name="Stephan S.C."/>
            <person name="Christoph D."/>
        </authorList>
    </citation>
    <scope>NUCLEOTIDE SEQUENCE [LARGE SCALE GENOMIC DNA]</scope>
    <source>
        <strain evidence="2">CIP 104772 / 73</strain>
    </source>
</reference>
<keyword evidence="2" id="KW-1185">Reference proteome</keyword>
<dbReference type="Proteomes" id="UP000009101">
    <property type="component" value="Chromosome"/>
</dbReference>
<evidence type="ECO:0000313" key="2">
    <source>
        <dbReference type="Proteomes" id="UP000009101"/>
    </source>
</evidence>
<sequence length="56" mass="6252">MTFTRSVSLPFPALITDVTNYNTAGPDYIRALLTGYQEAPKIKKIAKGYCIIFILL</sequence>
<evidence type="ECO:0000313" key="1">
    <source>
        <dbReference type="EMBL" id="CBI75992.1"/>
    </source>
</evidence>
<dbReference type="EMBL" id="FN645454">
    <property type="protein sequence ID" value="CBI75992.1"/>
    <property type="molecule type" value="Genomic_DNA"/>
</dbReference>